<dbReference type="Proteomes" id="UP001177021">
    <property type="component" value="Unassembled WGS sequence"/>
</dbReference>
<keyword evidence="2" id="KW-1185">Reference proteome</keyword>
<organism evidence="1 2">
    <name type="scientific">Trifolium pratense</name>
    <name type="common">Red clover</name>
    <dbReference type="NCBI Taxonomy" id="57577"/>
    <lineage>
        <taxon>Eukaryota</taxon>
        <taxon>Viridiplantae</taxon>
        <taxon>Streptophyta</taxon>
        <taxon>Embryophyta</taxon>
        <taxon>Tracheophyta</taxon>
        <taxon>Spermatophyta</taxon>
        <taxon>Magnoliopsida</taxon>
        <taxon>eudicotyledons</taxon>
        <taxon>Gunneridae</taxon>
        <taxon>Pentapetalae</taxon>
        <taxon>rosids</taxon>
        <taxon>fabids</taxon>
        <taxon>Fabales</taxon>
        <taxon>Fabaceae</taxon>
        <taxon>Papilionoideae</taxon>
        <taxon>50 kb inversion clade</taxon>
        <taxon>NPAAA clade</taxon>
        <taxon>Hologalegina</taxon>
        <taxon>IRL clade</taxon>
        <taxon>Trifolieae</taxon>
        <taxon>Trifolium</taxon>
    </lineage>
</organism>
<evidence type="ECO:0000313" key="2">
    <source>
        <dbReference type="Proteomes" id="UP001177021"/>
    </source>
</evidence>
<accession>A0ACB0IXY8</accession>
<comment type="caution">
    <text evidence="1">The sequence shown here is derived from an EMBL/GenBank/DDBJ whole genome shotgun (WGS) entry which is preliminary data.</text>
</comment>
<reference evidence="1" key="1">
    <citation type="submission" date="2023-10" db="EMBL/GenBank/DDBJ databases">
        <authorList>
            <person name="Rodriguez Cubillos JULIANA M."/>
            <person name="De Vega J."/>
        </authorList>
    </citation>
    <scope>NUCLEOTIDE SEQUENCE</scope>
</reference>
<evidence type="ECO:0000313" key="1">
    <source>
        <dbReference type="EMBL" id="CAJ2636930.1"/>
    </source>
</evidence>
<gene>
    <name evidence="1" type="ORF">MILVUS5_LOCUS7351</name>
</gene>
<sequence>MEVAKDLWDDIKERFDVANGPRIQQLKAELVECKQRGLTIVTYYGKLKKWWEELSNYDQVPTSKCGLCRCRLGSLLEKKRDEEKVHQFLMGLDDTLYGTVRSNLLAQDLLPTLNKIYSTLVQEERVRTMTHTTEEHGDVTAFAVQSSFKSKEKGTTCVHCNRGGHDPDNCFEVKGYPDWWGDRPRNTMKGAGRGKPDVSSAGSSNKRRGGLVKSCSASNNV</sequence>
<protein>
    <submittedName>
        <fullName evidence="1">Uncharacterized protein</fullName>
    </submittedName>
</protein>
<dbReference type="EMBL" id="CASHSV030000013">
    <property type="protein sequence ID" value="CAJ2636930.1"/>
    <property type="molecule type" value="Genomic_DNA"/>
</dbReference>
<name>A0ACB0IXY8_TRIPR</name>
<proteinExistence type="predicted"/>